<protein>
    <submittedName>
        <fullName evidence="1">Uncharacterized protein</fullName>
    </submittedName>
</protein>
<evidence type="ECO:0000313" key="2">
    <source>
        <dbReference type="Proteomes" id="UP000821865"/>
    </source>
</evidence>
<evidence type="ECO:0000313" key="1">
    <source>
        <dbReference type="EMBL" id="KAH7944807.1"/>
    </source>
</evidence>
<keyword evidence="2" id="KW-1185">Reference proteome</keyword>
<comment type="caution">
    <text evidence="1">The sequence shown here is derived from an EMBL/GenBank/DDBJ whole genome shotgun (WGS) entry which is preliminary data.</text>
</comment>
<organism evidence="1 2">
    <name type="scientific">Dermacentor silvarum</name>
    <name type="common">Tick</name>
    <dbReference type="NCBI Taxonomy" id="543639"/>
    <lineage>
        <taxon>Eukaryota</taxon>
        <taxon>Metazoa</taxon>
        <taxon>Ecdysozoa</taxon>
        <taxon>Arthropoda</taxon>
        <taxon>Chelicerata</taxon>
        <taxon>Arachnida</taxon>
        <taxon>Acari</taxon>
        <taxon>Parasitiformes</taxon>
        <taxon>Ixodida</taxon>
        <taxon>Ixodoidea</taxon>
        <taxon>Ixodidae</taxon>
        <taxon>Rhipicephalinae</taxon>
        <taxon>Dermacentor</taxon>
    </lineage>
</organism>
<name>A0ACB8CIW4_DERSI</name>
<sequence>MLPARGLVSPHELSCPTGALPPANSPPAHTGTRQHHECNTDTEYVIAGCTSLQTADIYWNKPLKASLQRPWIAFMRNRKKTPKGNLMMPSRQDMLDFMAAAWALVPEETTAYLFKDYGIKNMLNGTANYTIGLPTSVLWSRKTAMS</sequence>
<dbReference type="EMBL" id="CM023475">
    <property type="protein sequence ID" value="KAH7944807.1"/>
    <property type="molecule type" value="Genomic_DNA"/>
</dbReference>
<gene>
    <name evidence="1" type="ORF">HPB49_000748</name>
</gene>
<dbReference type="Proteomes" id="UP000821865">
    <property type="component" value="Chromosome 6"/>
</dbReference>
<reference evidence="1" key="1">
    <citation type="submission" date="2020-05" db="EMBL/GenBank/DDBJ databases">
        <title>Large-scale comparative analyses of tick genomes elucidate their genetic diversity and vector capacities.</title>
        <authorList>
            <person name="Jia N."/>
            <person name="Wang J."/>
            <person name="Shi W."/>
            <person name="Du L."/>
            <person name="Sun Y."/>
            <person name="Zhan W."/>
            <person name="Jiang J."/>
            <person name="Wang Q."/>
            <person name="Zhang B."/>
            <person name="Ji P."/>
            <person name="Sakyi L.B."/>
            <person name="Cui X."/>
            <person name="Yuan T."/>
            <person name="Jiang B."/>
            <person name="Yang W."/>
            <person name="Lam T.T.-Y."/>
            <person name="Chang Q."/>
            <person name="Ding S."/>
            <person name="Wang X."/>
            <person name="Zhu J."/>
            <person name="Ruan X."/>
            <person name="Zhao L."/>
            <person name="Wei J."/>
            <person name="Que T."/>
            <person name="Du C."/>
            <person name="Cheng J."/>
            <person name="Dai P."/>
            <person name="Han X."/>
            <person name="Huang E."/>
            <person name="Gao Y."/>
            <person name="Liu J."/>
            <person name="Shao H."/>
            <person name="Ye R."/>
            <person name="Li L."/>
            <person name="Wei W."/>
            <person name="Wang X."/>
            <person name="Wang C."/>
            <person name="Yang T."/>
            <person name="Huo Q."/>
            <person name="Li W."/>
            <person name="Guo W."/>
            <person name="Chen H."/>
            <person name="Zhou L."/>
            <person name="Ni X."/>
            <person name="Tian J."/>
            <person name="Zhou Y."/>
            <person name="Sheng Y."/>
            <person name="Liu T."/>
            <person name="Pan Y."/>
            <person name="Xia L."/>
            <person name="Li J."/>
            <person name="Zhao F."/>
            <person name="Cao W."/>
        </authorList>
    </citation>
    <scope>NUCLEOTIDE SEQUENCE</scope>
    <source>
        <strain evidence="1">Dsil-2018</strain>
    </source>
</reference>
<accession>A0ACB8CIW4</accession>
<proteinExistence type="predicted"/>